<feature type="coiled-coil region" evidence="4">
    <location>
        <begin position="634"/>
        <end position="661"/>
    </location>
</feature>
<proteinExistence type="predicted"/>
<feature type="compositionally biased region" description="Acidic residues" evidence="5">
    <location>
        <begin position="2327"/>
        <end position="2369"/>
    </location>
</feature>
<dbReference type="Gene3D" id="1.10.640.10">
    <property type="entry name" value="Haem peroxidase domain superfamily, animal type"/>
    <property type="match status" value="1"/>
</dbReference>
<dbReference type="Proteomes" id="UP000249538">
    <property type="component" value="Unassembled WGS sequence"/>
</dbReference>
<dbReference type="GO" id="GO:0005509">
    <property type="term" value="F:calcium ion binding"/>
    <property type="evidence" value="ECO:0007669"/>
    <property type="project" value="InterPro"/>
</dbReference>
<sequence>MVTLNRNDLSHILTQILIAEEHTRLTQVEGMDPAAALAQLVTSPLIPTGLRTVDGTYNNFQPGMTHFGSADQAMLRLLTPNYALAEPSAFGPPGPATSYDSPSGTVFDSQPRVISNLVADQTLANPAAIAAALQVNGVTGAAQLAAVQQITAAYQAAQAARAAAGTGGTPVDPAVAAALLAARDAAQAAMETAEAGVTDAAADKAATDAAVLAASEALAAAQAALDALGPSSTAVADAQAAVAAATAALTGALAAASAAATVLDLAQAELTLAEQALADAVVLRDEALAGEALANAAIVEAQQALALAEAALAATNGDPAALAAAAQAVADAGAVLAAAQPAAGLAAAALITAAEDVASAEAAVTAAQQAVAAAELAKTDADTAASAAQAELDQAEADLIAAEDAAAAAQALAFATPTVVNINAWSAAVAAAGEAAEARDAALQADAAADALAAEVALALDTTLASLTEAESALLAAVALRDEATLASEAADAAVGDAQAALVAAEANLLAEQQAQQDYSDALLLRDAAALVVTEREADAMGAAAATATAQAAVDAAALAVSAAQTAADQRAAEKAAADAAVVAASDAVTEAAGALGTALAGDAARATALTAVTAAQIELADAEAAQTAADLAVADAAQVLADAEAALASAEVDYQEALTADLETVALQAEAALEALLTEQGIILDGENVYIRNVAADLGDTASFNGFMTIFGQFFDHGLDLTEKGGSGTVMIPLHPDDPLYDPTSQTNFMVLTRATNDPGPDGIRGTADDIREHRNETTPWVDLNQVYTSNASHQVFLREYVMVEGKPLATGHMLEGAKGGPPTWADIKIQAREMLGIELGDLNVNSVPLLVTDLYGEFVRGANGLPMMMTAQGALEGDLAAPISGLTALTAGRGFLNDIAHAAVPSATAAYDAGLLDAHYIVGDGRGNENIALTAIHTVFHGEHNRQVDAIKDQLLQPGEGGTVDIAFLNQWLLVEVTEVPADLSTLAWDGERLFQASRFSTEMVYQHLVFEEFVRAVAPQIDPFVFSHTVELDGAIYEEFAQVVYRFGHSMLNEQVEMLKLVNGAASPEEIGLIEAFLNPLAFDAAGVDAAAAAGAILRGMSRQTGNEIDEFTTSALRNNLVGLPLDLAALNMTRARETGIPSLNETRREIFEKTNDSYLKPYDSWADYAQNLKNPMSVINFIAAYGTHASVTGATTLSEKRAAATDLVFGAVDETEAERADRIDFLNSTGSWAGTESGLNKVDFWIGGLAEALMPFGGMLGSTFTFVFESQIQNLQNADRFYYLSRTQGMNLLTQLESDSFADLVRRNTDTEHSGIHINGAAFQSADYIIEMNQALQYNEGLGNADPTREADVISAITGTPSLVIRRADYLQYTGGEHVVLGGTDRAETIIGGAGDDGIWGEGGDDRIEGGYGVDHIHGGEGNDIITDSGTDVGGADVLKGEGGDDIINGGMGIDLVFGGSGNDLLAGGSEAKDIFGGEGEDFIRAASGGGGMILGNEGHDWMEGQGNMNTLTGDNSELFFNSRVIGHDIMLSGENDTDFDAESGDDIMVQGIGINRNNGMAGFDWVTYQGNNYAADADMNVSIFVNQQNNILRDRYDLVEGLSGWRHDDVLTGREVVTGAYDADGNAAQIAADAPVESFSNVLLEKNLSLISGLSDLVAHLERFDVTHPGGSTTEVLRGVMDTADGSDIILGGGGSDLIRGMAGNDIIDGDKWLSVHIAVKALNGTVIGTAARLTAQVLDSAGNALFGGKTLEAALFARDLMISQLEAVREILDGGEAGDDDVAFYWDAQENYEITANEDGSFTVTHDTVTPGVTDPVTGQGLGDEGTDRLFNIERVRFGDGSELVLADLLNAPPVITSPAAVSAEENGTAVLTVTATDPEGDALTYAVAGGADAALFTIDPVTGALSFIAAPDFEAPSDAGADNVYDVAVSVSDGITTTTQQLGVTVTNANDPVTGLPAISDLTPTESQTISVSPATLVDQDGIADATVQWQRSTNNGATWTNIQGETGPNYTPAQGDVGALLRASVTVTDLLGNVSVVNAPAAGPVGDLINGTAFGNTLNGTAFSDIINGAGGNDTINANAGDDTISGGTGNDTVNGGAGDDTVLWNAGLLGGDGRDIVDGGTETTAGDTFVINGTDTAETYRVYTRDAYLTAGSPNGAINAATEIVVTRQAGLATALIAELREIEEIVINTNGGGLFNDNDQVLIIGNFTGTSLNYNTITINGTEGADEVDISGLDSAHRILFRTGGGQDMIVGALRAQDVIEAPAGADPLSYQATRDPVTGLVTLTAAGGSSISFAGSLDDLPQIVAHGTGSDHVSDDPLEGEEEDEDEDDVTVGEETDSEEDQDDEEEAETPAEPEPEVDPVTPVVPAMSEFGTEAADTMTGAGGDDFLAGGGGQDIIAGGAGADLLLGEAGADAINGDDGDDLIEGGAGDDALFGGAGDDTFLAQEGDGRDLIFGGEGSDTIDLGAILTAAEIDLGSLSAIGWVKSGGVVDRLVGVENAIGGAGDDLFRAGTAANTMAGGEGDDIFRFDTAAAAEGDVILDFSPGDMIDLSGIDAMRGMAGNQSFRLAAADEAPVAGLLVLTEGEGDTTLVSGHTDDDGQADFTLTVQGRQSLDADSFTL</sequence>
<dbReference type="GO" id="GO:0007156">
    <property type="term" value="P:homophilic cell adhesion via plasma membrane adhesion molecules"/>
    <property type="evidence" value="ECO:0007669"/>
    <property type="project" value="InterPro"/>
</dbReference>
<reference evidence="7 8" key="1">
    <citation type="submission" date="2018-06" db="EMBL/GenBank/DDBJ databases">
        <title>Genomic Encyclopedia of Archaeal and Bacterial Type Strains, Phase II (KMG-II): from individual species to whole genera.</title>
        <authorList>
            <person name="Goeker M."/>
        </authorList>
    </citation>
    <scope>NUCLEOTIDE SEQUENCE [LARGE SCALE GENOMIC DNA]</scope>
    <source>
        <strain evidence="7 8">DSM 18774</strain>
    </source>
</reference>
<dbReference type="GO" id="GO:0020037">
    <property type="term" value="F:heme binding"/>
    <property type="evidence" value="ECO:0007669"/>
    <property type="project" value="InterPro"/>
</dbReference>
<evidence type="ECO:0000256" key="2">
    <source>
        <dbReference type="ARBA" id="ARBA00022525"/>
    </source>
</evidence>
<dbReference type="GO" id="GO:0004601">
    <property type="term" value="F:peroxidase activity"/>
    <property type="evidence" value="ECO:0007669"/>
    <property type="project" value="InterPro"/>
</dbReference>
<dbReference type="Gene3D" id="2.150.10.10">
    <property type="entry name" value="Serralysin-like metalloprotease, C-terminal"/>
    <property type="match status" value="3"/>
</dbReference>
<dbReference type="InterPro" id="IPR018511">
    <property type="entry name" value="Hemolysin-typ_Ca-bd_CS"/>
</dbReference>
<dbReference type="GO" id="GO:0005576">
    <property type="term" value="C:extracellular region"/>
    <property type="evidence" value="ECO:0007669"/>
    <property type="project" value="UniProtKB-SubCell"/>
</dbReference>
<dbReference type="InterPro" id="IPR037120">
    <property type="entry name" value="Haem_peroxidase_sf_animal"/>
</dbReference>
<dbReference type="PROSITE" id="PS00330">
    <property type="entry name" value="HEMOLYSIN_CALCIUM"/>
    <property type="match status" value="5"/>
</dbReference>
<keyword evidence="3" id="KW-0325">Glycoprotein</keyword>
<dbReference type="RefSeq" id="WP_111467323.1">
    <property type="nucleotide sequence ID" value="NZ_QKZS01000003.1"/>
</dbReference>
<evidence type="ECO:0000256" key="5">
    <source>
        <dbReference type="SAM" id="MobiDB-lite"/>
    </source>
</evidence>
<dbReference type="EMBL" id="QKZS01000003">
    <property type="protein sequence ID" value="PZX56433.1"/>
    <property type="molecule type" value="Genomic_DNA"/>
</dbReference>
<dbReference type="GO" id="GO:0016020">
    <property type="term" value="C:membrane"/>
    <property type="evidence" value="ECO:0007669"/>
    <property type="project" value="InterPro"/>
</dbReference>
<dbReference type="InterPro" id="IPR011049">
    <property type="entry name" value="Serralysin-like_metalloprot_C"/>
</dbReference>
<dbReference type="PANTHER" id="PTHR11475:SF4">
    <property type="entry name" value="CHORION PEROXIDASE"/>
    <property type="match status" value="1"/>
</dbReference>
<comment type="caution">
    <text evidence="7">The sequence shown here is derived from an EMBL/GenBank/DDBJ whole genome shotgun (WGS) entry which is preliminary data.</text>
</comment>
<dbReference type="SUPFAM" id="SSF48113">
    <property type="entry name" value="Heme-dependent peroxidases"/>
    <property type="match status" value="1"/>
</dbReference>
<evidence type="ECO:0000313" key="8">
    <source>
        <dbReference type="Proteomes" id="UP000249538"/>
    </source>
</evidence>
<feature type="region of interest" description="Disordered" evidence="5">
    <location>
        <begin position="2315"/>
        <end position="2374"/>
    </location>
</feature>
<dbReference type="Gene3D" id="2.60.40.2700">
    <property type="match status" value="1"/>
</dbReference>
<organism evidence="7 8">
    <name type="scientific">Cereibacter changlensis</name>
    <dbReference type="NCBI Taxonomy" id="402884"/>
    <lineage>
        <taxon>Bacteria</taxon>
        <taxon>Pseudomonadati</taxon>
        <taxon>Pseudomonadota</taxon>
        <taxon>Alphaproteobacteria</taxon>
        <taxon>Rhodobacterales</taxon>
        <taxon>Paracoccaceae</taxon>
        <taxon>Cereibacter</taxon>
    </lineage>
</organism>
<dbReference type="InterPro" id="IPR001343">
    <property type="entry name" value="Hemolysn_Ca-bd"/>
</dbReference>
<feature type="coiled-coil region" evidence="4">
    <location>
        <begin position="378"/>
        <end position="412"/>
    </location>
</feature>
<dbReference type="PROSITE" id="PS50268">
    <property type="entry name" value="CADHERIN_2"/>
    <property type="match status" value="1"/>
</dbReference>
<evidence type="ECO:0000256" key="4">
    <source>
        <dbReference type="SAM" id="Coils"/>
    </source>
</evidence>
<evidence type="ECO:0000313" key="7">
    <source>
        <dbReference type="EMBL" id="PZX56433.1"/>
    </source>
</evidence>
<keyword evidence="2" id="KW-0964">Secreted</keyword>
<keyword evidence="4" id="KW-0175">Coiled coil</keyword>
<dbReference type="CDD" id="cd11304">
    <property type="entry name" value="Cadherin_repeat"/>
    <property type="match status" value="1"/>
</dbReference>
<comment type="subcellular location">
    <subcellularLocation>
        <location evidence="1">Secreted</location>
    </subcellularLocation>
</comment>
<protein>
    <submittedName>
        <fullName evidence="7">Tfp pilus assembly protein FimV</fullName>
    </submittedName>
</protein>
<dbReference type="InterPro" id="IPR015919">
    <property type="entry name" value="Cadherin-like_sf"/>
</dbReference>
<dbReference type="PANTHER" id="PTHR11475">
    <property type="entry name" value="OXIDASE/PEROXIDASE"/>
    <property type="match status" value="1"/>
</dbReference>
<dbReference type="GO" id="GO:0006979">
    <property type="term" value="P:response to oxidative stress"/>
    <property type="evidence" value="ECO:0007669"/>
    <property type="project" value="InterPro"/>
</dbReference>
<dbReference type="InterPro" id="IPR010255">
    <property type="entry name" value="Haem_peroxidase_sf"/>
</dbReference>
<dbReference type="SMART" id="SM00112">
    <property type="entry name" value="CA"/>
    <property type="match status" value="1"/>
</dbReference>
<dbReference type="Pfam" id="PF03098">
    <property type="entry name" value="An_peroxidase"/>
    <property type="match status" value="3"/>
</dbReference>
<evidence type="ECO:0000259" key="6">
    <source>
        <dbReference type="PROSITE" id="PS50268"/>
    </source>
</evidence>
<dbReference type="Pfam" id="PF00353">
    <property type="entry name" value="HemolysinCabind"/>
    <property type="match status" value="9"/>
</dbReference>
<dbReference type="InterPro" id="IPR019791">
    <property type="entry name" value="Haem_peroxidase_animal"/>
</dbReference>
<accession>A0A2W7R6D9</accession>
<dbReference type="PROSITE" id="PS50292">
    <property type="entry name" value="PEROXIDASE_3"/>
    <property type="match status" value="1"/>
</dbReference>
<gene>
    <name evidence="7" type="ORF">LX76_01462</name>
</gene>
<dbReference type="InterPro" id="IPR002126">
    <property type="entry name" value="Cadherin-like_dom"/>
</dbReference>
<evidence type="ECO:0000256" key="1">
    <source>
        <dbReference type="ARBA" id="ARBA00004613"/>
    </source>
</evidence>
<dbReference type="SUPFAM" id="SSF49313">
    <property type="entry name" value="Cadherin-like"/>
    <property type="match status" value="1"/>
</dbReference>
<dbReference type="Gene3D" id="2.60.40.60">
    <property type="entry name" value="Cadherins"/>
    <property type="match status" value="1"/>
</dbReference>
<dbReference type="SUPFAM" id="SSF51120">
    <property type="entry name" value="beta-Roll"/>
    <property type="match status" value="5"/>
</dbReference>
<evidence type="ECO:0000256" key="3">
    <source>
        <dbReference type="ARBA" id="ARBA00023180"/>
    </source>
</evidence>
<dbReference type="CDD" id="cd09821">
    <property type="entry name" value="An_peroxidase_bacterial_2"/>
    <property type="match status" value="1"/>
</dbReference>
<dbReference type="PRINTS" id="PR00313">
    <property type="entry name" value="CABNDNGRPT"/>
</dbReference>
<name>A0A2W7R6D9_9RHOB</name>
<feature type="domain" description="Cadherin" evidence="6">
    <location>
        <begin position="1874"/>
        <end position="1966"/>
    </location>
</feature>